<evidence type="ECO:0000313" key="3">
    <source>
        <dbReference type="EMBL" id="URI16589.1"/>
    </source>
</evidence>
<gene>
    <name evidence="3" type="ORF">M8231_06340</name>
</gene>
<protein>
    <submittedName>
        <fullName evidence="3">2OG-Fe(II) oxygenase</fullName>
    </submittedName>
</protein>
<keyword evidence="4" id="KW-1185">Reference proteome</keyword>
<dbReference type="Gene3D" id="1.25.40.10">
    <property type="entry name" value="Tetratricopeptide repeat domain"/>
    <property type="match status" value="3"/>
</dbReference>
<reference evidence="3" key="1">
    <citation type="submission" date="2022-05" db="EMBL/GenBank/DDBJ databases">
        <title>Brevundimonas albigilva TT17 genome sequence.</title>
        <authorList>
            <person name="Lee K."/>
            <person name="Son H."/>
        </authorList>
    </citation>
    <scope>NUCLEOTIDE SEQUENCE</scope>
    <source>
        <strain evidence="3">TT17</strain>
    </source>
</reference>
<dbReference type="InterPro" id="IPR019734">
    <property type="entry name" value="TPR_rpt"/>
</dbReference>
<dbReference type="InterPro" id="IPR011990">
    <property type="entry name" value="TPR-like_helical_dom_sf"/>
</dbReference>
<dbReference type="InterPro" id="IPR012668">
    <property type="entry name" value="CHP02466"/>
</dbReference>
<organism evidence="3 4">
    <name type="scientific">Brevundimonas albigilva</name>
    <dbReference type="NCBI Taxonomy" id="1312364"/>
    <lineage>
        <taxon>Bacteria</taxon>
        <taxon>Pseudomonadati</taxon>
        <taxon>Pseudomonadota</taxon>
        <taxon>Alphaproteobacteria</taxon>
        <taxon>Caulobacterales</taxon>
        <taxon>Caulobacteraceae</taxon>
        <taxon>Brevundimonas</taxon>
    </lineage>
</organism>
<dbReference type="Proteomes" id="UP001055429">
    <property type="component" value="Chromosome"/>
</dbReference>
<dbReference type="RefSeq" id="WP_250202467.1">
    <property type="nucleotide sequence ID" value="NZ_CP097649.1"/>
</dbReference>
<dbReference type="EMBL" id="CP097649">
    <property type="protein sequence ID" value="URI16589.1"/>
    <property type="molecule type" value="Genomic_DNA"/>
</dbReference>
<evidence type="ECO:0000256" key="1">
    <source>
        <dbReference type="ARBA" id="ARBA00022737"/>
    </source>
</evidence>
<evidence type="ECO:0000256" key="2">
    <source>
        <dbReference type="ARBA" id="ARBA00022803"/>
    </source>
</evidence>
<name>A0ABY4SQM3_9CAUL</name>
<dbReference type="Pfam" id="PF13428">
    <property type="entry name" value="TPR_14"/>
    <property type="match status" value="1"/>
</dbReference>
<dbReference type="InterPro" id="IPR051012">
    <property type="entry name" value="CellSynth/LPSAsmb/PSIAsmb"/>
</dbReference>
<dbReference type="PANTHER" id="PTHR45586">
    <property type="entry name" value="TPR REPEAT-CONTAINING PROTEIN PA4667"/>
    <property type="match status" value="1"/>
</dbReference>
<keyword evidence="2" id="KW-0802">TPR repeat</keyword>
<evidence type="ECO:0000313" key="4">
    <source>
        <dbReference type="Proteomes" id="UP001055429"/>
    </source>
</evidence>
<accession>A0ABY4SQM3</accession>
<dbReference type="Pfam" id="PF14559">
    <property type="entry name" value="TPR_19"/>
    <property type="match status" value="1"/>
</dbReference>
<dbReference type="Pfam" id="PF13759">
    <property type="entry name" value="2OG-FeII_Oxy_5"/>
    <property type="match status" value="1"/>
</dbReference>
<proteinExistence type="predicted"/>
<dbReference type="PANTHER" id="PTHR45586:SF1">
    <property type="entry name" value="LIPOPOLYSACCHARIDE ASSEMBLY PROTEIN B"/>
    <property type="match status" value="1"/>
</dbReference>
<dbReference type="SMART" id="SM00028">
    <property type="entry name" value="TPR"/>
    <property type="match status" value="3"/>
</dbReference>
<dbReference type="SUPFAM" id="SSF48452">
    <property type="entry name" value="TPR-like"/>
    <property type="match status" value="2"/>
</dbReference>
<dbReference type="Gene3D" id="2.60.120.620">
    <property type="entry name" value="q2cbj1_9rhob like domain"/>
    <property type="match status" value="1"/>
</dbReference>
<dbReference type="Pfam" id="PF13432">
    <property type="entry name" value="TPR_16"/>
    <property type="match status" value="1"/>
</dbReference>
<sequence>MTQPVEAAKAFIAQGRPQEAAAVLAPLTQSKDAGYLSLAYHADALKRLGQLDAAVELAERALKANPNSVSARHNLASLYGDLDRKAESERLARSALEIGDAPETWVVLARALQGQNRFEEAEDAYRAAVKRRANYAEALADLAQLLWMKTEDPALATHALDIAITNHPRDVELRVRKARLLQYAGQARAGYDTLTAGPLDPVGELTAAQLILSDDPDRALRHVQRVASAAPEAAPVRLGLAECLLALARPREAIVEIEAMRRASPNDQLAIALQATAWRMMGDPRYNALYDYDAFVQPTLIDTPPGWPDLAAYLRDLAEALERLHVLRTHPVGQSLRGGSQTTASLTRSEDPVIRTFFKAIDGPIRRYMTAIGCGADPLRARNTGDYRIEGCWSVRLRSNGFHANHVHPRGWLSSACYIQLPKAAKAGGHEGWIKFGEPGTPTGGGLAAERYVEPSEGRLVLFPSYMWHGTMPFSGDDHRMTIAFDVAPT</sequence>
<keyword evidence="1" id="KW-0677">Repeat</keyword>